<dbReference type="PANTHER" id="PTHR46552">
    <property type="entry name" value="NADH-UBIQUINONE OXIDOREDUCTASE CHAIN 2"/>
    <property type="match status" value="1"/>
</dbReference>
<feature type="domain" description="NADH dehydrogenase subunit 2 C-terminal" evidence="19">
    <location>
        <begin position="289"/>
        <end position="341"/>
    </location>
</feature>
<keyword evidence="13 17" id="KW-0830">Ubiquinone</keyword>
<comment type="function">
    <text evidence="17">Core subunit of the mitochondrial membrane respiratory chain NADH dehydrogenase (Complex I) which catalyzes electron transfer from NADH through the respiratory chain, using ubiquinone as an electron acceptor. Essential for the catalytic activity and assembly of complex I.</text>
</comment>
<geneLocation type="mitochondrion" evidence="20"/>
<dbReference type="GeneID" id="5848408"/>
<keyword evidence="12 17" id="KW-0520">NAD</keyword>
<evidence type="ECO:0000259" key="19">
    <source>
        <dbReference type="Pfam" id="PF06444"/>
    </source>
</evidence>
<name>A9ZNJ5_MICOK</name>
<dbReference type="PRINTS" id="PR01436">
    <property type="entry name" value="NADHDHGNASE2"/>
</dbReference>
<evidence type="ECO:0000256" key="7">
    <source>
        <dbReference type="ARBA" id="ARBA00022692"/>
    </source>
</evidence>
<evidence type="ECO:0000256" key="9">
    <source>
        <dbReference type="ARBA" id="ARBA00022967"/>
    </source>
</evidence>
<evidence type="ECO:0000256" key="6">
    <source>
        <dbReference type="ARBA" id="ARBA00022660"/>
    </source>
</evidence>
<evidence type="ECO:0000256" key="14">
    <source>
        <dbReference type="ARBA" id="ARBA00023128"/>
    </source>
</evidence>
<feature type="transmembrane region" description="Helical" evidence="17">
    <location>
        <begin position="273"/>
        <end position="293"/>
    </location>
</feature>
<dbReference type="EC" id="7.1.1.2" evidence="3 17"/>
<evidence type="ECO:0000256" key="5">
    <source>
        <dbReference type="ARBA" id="ARBA00022448"/>
    </source>
</evidence>
<feature type="transmembrane region" description="Helical" evidence="17">
    <location>
        <begin position="150"/>
        <end position="169"/>
    </location>
</feature>
<reference evidence="20" key="1">
    <citation type="journal article" date="2008" name="Gene">
        <title>Complete mitochondrial genomes of three neobatrachian anurans: a case study of divergence time estimation using different data and calibration settings.</title>
        <authorList>
            <person name="Igawa T."/>
            <person name="Kurabayashi A."/>
            <person name="Usuki C."/>
            <person name="Fujii T."/>
            <person name="Sumida M."/>
        </authorList>
    </citation>
    <scope>NUCLEOTIDE SEQUENCE</scope>
</reference>
<comment type="subcellular location">
    <subcellularLocation>
        <location evidence="1 17">Mitochondrion inner membrane</location>
        <topology evidence="1 17">Multi-pass membrane protein</topology>
    </subcellularLocation>
</comment>
<dbReference type="InterPro" id="IPR001750">
    <property type="entry name" value="ND/Mrp_TM"/>
</dbReference>
<accession>A9ZNJ5</accession>
<dbReference type="GO" id="GO:0008137">
    <property type="term" value="F:NADH dehydrogenase (ubiquinone) activity"/>
    <property type="evidence" value="ECO:0007669"/>
    <property type="project" value="UniProtKB-EC"/>
</dbReference>
<dbReference type="Pfam" id="PF06444">
    <property type="entry name" value="NADH_dehy_S2_C"/>
    <property type="match status" value="1"/>
</dbReference>
<keyword evidence="6 17" id="KW-0679">Respiratory chain</keyword>
<dbReference type="Pfam" id="PF00361">
    <property type="entry name" value="Proton_antipo_M"/>
    <property type="match status" value="1"/>
</dbReference>
<evidence type="ECO:0000256" key="12">
    <source>
        <dbReference type="ARBA" id="ARBA00023027"/>
    </source>
</evidence>
<keyword evidence="5" id="KW-0813">Transport</keyword>
<feature type="transmembrane region" description="Helical" evidence="17">
    <location>
        <begin position="56"/>
        <end position="81"/>
    </location>
</feature>
<dbReference type="CTD" id="4536"/>
<keyword evidence="7 17" id="KW-0812">Transmembrane</keyword>
<proteinExistence type="inferred from homology"/>
<evidence type="ECO:0000256" key="13">
    <source>
        <dbReference type="ARBA" id="ARBA00023075"/>
    </source>
</evidence>
<comment type="catalytic activity">
    <reaction evidence="16 17">
        <text>a ubiquinone + NADH + 5 H(+)(in) = a ubiquinol + NAD(+) + 4 H(+)(out)</text>
        <dbReference type="Rhea" id="RHEA:29091"/>
        <dbReference type="Rhea" id="RHEA-COMP:9565"/>
        <dbReference type="Rhea" id="RHEA-COMP:9566"/>
        <dbReference type="ChEBI" id="CHEBI:15378"/>
        <dbReference type="ChEBI" id="CHEBI:16389"/>
        <dbReference type="ChEBI" id="CHEBI:17976"/>
        <dbReference type="ChEBI" id="CHEBI:57540"/>
        <dbReference type="ChEBI" id="CHEBI:57945"/>
        <dbReference type="EC" id="7.1.1.2"/>
    </reaction>
</comment>
<evidence type="ECO:0000259" key="18">
    <source>
        <dbReference type="Pfam" id="PF00361"/>
    </source>
</evidence>
<dbReference type="AlphaFoldDB" id="A9ZNJ5"/>
<keyword evidence="10 17" id="KW-0249">Electron transport</keyword>
<keyword evidence="15 17" id="KW-0472">Membrane</keyword>
<protein>
    <recommendedName>
        <fullName evidence="4 17">NADH-ubiquinone oxidoreductase chain 2</fullName>
        <ecNumber evidence="3 17">7.1.1.2</ecNumber>
    </recommendedName>
</protein>
<dbReference type="EMBL" id="AB303950">
    <property type="protein sequence ID" value="BAF96765.1"/>
    <property type="molecule type" value="Genomic_DNA"/>
</dbReference>
<evidence type="ECO:0000256" key="1">
    <source>
        <dbReference type="ARBA" id="ARBA00004448"/>
    </source>
</evidence>
<dbReference type="InterPro" id="IPR010933">
    <property type="entry name" value="NADH_DH_su2_C"/>
</dbReference>
<evidence type="ECO:0000256" key="17">
    <source>
        <dbReference type="RuleBase" id="RU003403"/>
    </source>
</evidence>
<evidence type="ECO:0000256" key="4">
    <source>
        <dbReference type="ARBA" id="ARBA00021008"/>
    </source>
</evidence>
<keyword evidence="11 17" id="KW-1133">Transmembrane helix</keyword>
<evidence type="ECO:0000256" key="16">
    <source>
        <dbReference type="ARBA" id="ARBA00049551"/>
    </source>
</evidence>
<dbReference type="InterPro" id="IPR050175">
    <property type="entry name" value="Complex_I_Subunit_2"/>
</dbReference>
<dbReference type="GO" id="GO:0005743">
    <property type="term" value="C:mitochondrial inner membrane"/>
    <property type="evidence" value="ECO:0007669"/>
    <property type="project" value="UniProtKB-SubCell"/>
</dbReference>
<evidence type="ECO:0000256" key="15">
    <source>
        <dbReference type="ARBA" id="ARBA00023136"/>
    </source>
</evidence>
<feature type="domain" description="NADH:quinone oxidoreductase/Mrp antiporter transmembrane" evidence="18">
    <location>
        <begin position="23"/>
        <end position="287"/>
    </location>
</feature>
<organism evidence="20">
    <name type="scientific">Microhyla okinavensis</name>
    <name type="common">Okinawa rice frog</name>
    <dbReference type="NCBI Taxonomy" id="387933"/>
    <lineage>
        <taxon>Eukaryota</taxon>
        <taxon>Metazoa</taxon>
        <taxon>Chordata</taxon>
        <taxon>Craniata</taxon>
        <taxon>Vertebrata</taxon>
        <taxon>Euteleostomi</taxon>
        <taxon>Amphibia</taxon>
        <taxon>Batrachia</taxon>
        <taxon>Anura</taxon>
        <taxon>Neobatrachia</taxon>
        <taxon>Microhyloidea</taxon>
        <taxon>Microhylidae</taxon>
        <taxon>Microhylinae</taxon>
        <taxon>Microhyla</taxon>
    </lineage>
</organism>
<dbReference type="InterPro" id="IPR003917">
    <property type="entry name" value="NADH_UbQ_OxRdtase_chain2"/>
</dbReference>
<dbReference type="GO" id="GO:0006120">
    <property type="term" value="P:mitochondrial electron transport, NADH to ubiquinone"/>
    <property type="evidence" value="ECO:0007669"/>
    <property type="project" value="InterPro"/>
</dbReference>
<keyword evidence="9 17" id="KW-1278">Translocase</keyword>
<dbReference type="PANTHER" id="PTHR46552:SF1">
    <property type="entry name" value="NADH-UBIQUINONE OXIDOREDUCTASE CHAIN 2"/>
    <property type="match status" value="1"/>
</dbReference>
<evidence type="ECO:0000313" key="20">
    <source>
        <dbReference type="EMBL" id="BAF96765.1"/>
    </source>
</evidence>
<evidence type="ECO:0000256" key="3">
    <source>
        <dbReference type="ARBA" id="ARBA00012944"/>
    </source>
</evidence>
<sequence length="344" mass="37704">MSSLASFIFLSSLATGTTITLASYHWLLAWIGLEINTLAIIPLMTKTPHPRAIEAATKYFLTQAAASALILFSTMINSWAFGEWDITLTSPSMTIPVSIALSMKLGLAPLHFWMPEVLQGIPLTTGLILSTWQKIAPMVLLMQVSKTCDLTLMIFLGLTSIFLGGWGGINQTQLRKIMAFSSIGHLGWMIIILKFSPQLTLFNFILYIIMTSAMFITLIFLNSTKMSQLSSSWTKTPSLTSSSMLILLSLGGLPPLTGFAPKLLISLELTKQNVSILAGIILVASLLALYFYIRLTYVLTLTLSPNSPSSTTAWYFMPKLPMISITSMLALFLLPLSSTIIAFL</sequence>
<evidence type="ECO:0000256" key="8">
    <source>
        <dbReference type="ARBA" id="ARBA00022792"/>
    </source>
</evidence>
<evidence type="ECO:0000256" key="11">
    <source>
        <dbReference type="ARBA" id="ARBA00022989"/>
    </source>
</evidence>
<evidence type="ECO:0000256" key="2">
    <source>
        <dbReference type="ARBA" id="ARBA00007012"/>
    </source>
</evidence>
<keyword evidence="8 17" id="KW-0999">Mitochondrion inner membrane</keyword>
<keyword evidence="14 17" id="KW-0496">Mitochondrion</keyword>
<feature type="transmembrane region" description="Helical" evidence="17">
    <location>
        <begin position="313"/>
        <end position="334"/>
    </location>
</feature>
<feature type="transmembrane region" description="Helical" evidence="17">
    <location>
        <begin position="241"/>
        <end position="261"/>
    </location>
</feature>
<evidence type="ECO:0000256" key="10">
    <source>
        <dbReference type="ARBA" id="ARBA00022982"/>
    </source>
</evidence>
<gene>
    <name evidence="20" type="primary">ND2</name>
</gene>
<feature type="transmembrane region" description="Helical" evidence="17">
    <location>
        <begin position="200"/>
        <end position="221"/>
    </location>
</feature>
<comment type="similarity">
    <text evidence="2 17">Belongs to the complex I subunit 2 family.</text>
</comment>
<dbReference type="RefSeq" id="YP_001648865.1">
    <property type="nucleotide sequence ID" value="NC_010233.1"/>
</dbReference>